<dbReference type="STRING" id="1121877.FEAC_21790"/>
<dbReference type="AlphaFoldDB" id="A0A0D8FS29"/>
<accession>A0A0D8FS29</accession>
<sequence>MVVAEFPMTPALRVAAKLSGCYFGLWLGATPLGSSNRSTIWSSPLQEGTPLVTVAVDTPLAECPTT</sequence>
<reference evidence="1 2" key="1">
    <citation type="submission" date="2015-01" db="EMBL/GenBank/DDBJ databases">
        <title>Draft genome of the acidophilic iron oxidizer Ferrimicrobium acidiphilum strain T23.</title>
        <authorList>
            <person name="Poehlein A."/>
            <person name="Eisen S."/>
            <person name="Schloemann M."/>
            <person name="Johnson B.D."/>
            <person name="Daniel R."/>
            <person name="Muehling M."/>
        </authorList>
    </citation>
    <scope>NUCLEOTIDE SEQUENCE [LARGE SCALE GENOMIC DNA]</scope>
    <source>
        <strain evidence="1 2">T23</strain>
    </source>
</reference>
<gene>
    <name evidence="1" type="ORF">FEAC_21790</name>
</gene>
<proteinExistence type="predicted"/>
<dbReference type="EMBL" id="JXUW01000022">
    <property type="protein sequence ID" value="KJE76088.1"/>
    <property type="molecule type" value="Genomic_DNA"/>
</dbReference>
<organism evidence="1 2">
    <name type="scientific">Ferrimicrobium acidiphilum DSM 19497</name>
    <dbReference type="NCBI Taxonomy" id="1121877"/>
    <lineage>
        <taxon>Bacteria</taxon>
        <taxon>Bacillati</taxon>
        <taxon>Actinomycetota</taxon>
        <taxon>Acidimicrobiia</taxon>
        <taxon>Acidimicrobiales</taxon>
        <taxon>Acidimicrobiaceae</taxon>
        <taxon>Ferrimicrobium</taxon>
    </lineage>
</organism>
<evidence type="ECO:0000313" key="1">
    <source>
        <dbReference type="EMBL" id="KJE76088.1"/>
    </source>
</evidence>
<dbReference type="Proteomes" id="UP000032336">
    <property type="component" value="Unassembled WGS sequence"/>
</dbReference>
<name>A0A0D8FS29_9ACTN</name>
<protein>
    <submittedName>
        <fullName evidence="1">Uncharacterized protein</fullName>
    </submittedName>
</protein>
<keyword evidence="2" id="KW-1185">Reference proteome</keyword>
<comment type="caution">
    <text evidence="1">The sequence shown here is derived from an EMBL/GenBank/DDBJ whole genome shotgun (WGS) entry which is preliminary data.</text>
</comment>
<evidence type="ECO:0000313" key="2">
    <source>
        <dbReference type="Proteomes" id="UP000032336"/>
    </source>
</evidence>